<dbReference type="PATRIC" id="fig|316.104.peg.4184"/>
<gene>
    <name evidence="7" type="ORF">CXK94_17760</name>
    <name evidence="6" type="ORF">N5C32_22710</name>
    <name evidence="5" type="ORF">N5D09_19015</name>
    <name evidence="4" type="ORF">N7335_09300</name>
    <name evidence="3" type="ORF">UIB01_09615</name>
</gene>
<dbReference type="Pfam" id="PF00403">
    <property type="entry name" value="HMA"/>
    <property type="match status" value="1"/>
</dbReference>
<dbReference type="Proteomes" id="UP000236023">
    <property type="component" value="Unassembled WGS sequence"/>
</dbReference>
<dbReference type="InterPro" id="IPR036163">
    <property type="entry name" value="HMA_dom_sf"/>
</dbReference>
<dbReference type="KEGG" id="pstu:UIB01_09615"/>
<dbReference type="EMBL" id="CP007509">
    <property type="protein sequence ID" value="AHY42727.1"/>
    <property type="molecule type" value="Genomic_DNA"/>
</dbReference>
<evidence type="ECO:0000256" key="1">
    <source>
        <dbReference type="ARBA" id="ARBA00022723"/>
    </source>
</evidence>
<feature type="domain" description="HMA" evidence="2">
    <location>
        <begin position="2"/>
        <end position="65"/>
    </location>
</feature>
<protein>
    <submittedName>
        <fullName evidence="7">Copper chaperone</fullName>
    </submittedName>
    <submittedName>
        <fullName evidence="3">Copper-binding protein</fullName>
    </submittedName>
    <submittedName>
        <fullName evidence="4">Heavy-metal-associated domain-containing protein</fullName>
    </submittedName>
</protein>
<dbReference type="EMBL" id="POUT01000011">
    <property type="protein sequence ID" value="PNG07046.1"/>
    <property type="molecule type" value="Genomic_DNA"/>
</dbReference>
<dbReference type="CDD" id="cd00371">
    <property type="entry name" value="HMA"/>
    <property type="match status" value="1"/>
</dbReference>
<organism evidence="3 8">
    <name type="scientific">Stutzerimonas stutzeri</name>
    <name type="common">Pseudomonas stutzeri</name>
    <dbReference type="NCBI Taxonomy" id="316"/>
    <lineage>
        <taxon>Bacteria</taxon>
        <taxon>Pseudomonadati</taxon>
        <taxon>Pseudomonadota</taxon>
        <taxon>Gammaproteobacteria</taxon>
        <taxon>Pseudomonadales</taxon>
        <taxon>Pseudomonadaceae</taxon>
        <taxon>Stutzerimonas</taxon>
    </lineage>
</organism>
<dbReference type="PROSITE" id="PS01047">
    <property type="entry name" value="HMA_1"/>
    <property type="match status" value="1"/>
</dbReference>
<evidence type="ECO:0000313" key="9">
    <source>
        <dbReference type="Proteomes" id="UP000236023"/>
    </source>
</evidence>
<dbReference type="Proteomes" id="UP001158500">
    <property type="component" value="Unassembled WGS sequence"/>
</dbReference>
<evidence type="ECO:0000313" key="8">
    <source>
        <dbReference type="Proteomes" id="UP000025238"/>
    </source>
</evidence>
<accession>A0A023WR86</accession>
<reference evidence="4" key="3">
    <citation type="submission" date="2022-09" db="EMBL/GenBank/DDBJ databases">
        <title>Intensive care unit water sources are persistently colonized with multi-drug resistant bacteria and are the site of extensive horizontal gene transfer of antibiotic resistance genes.</title>
        <authorList>
            <person name="Diorio-Toth L."/>
        </authorList>
    </citation>
    <scope>NUCLEOTIDE SEQUENCE</scope>
    <source>
        <strain evidence="5">GD03864</strain>
        <strain evidence="6">GD03947</strain>
        <strain evidence="4">GD04147</strain>
    </source>
</reference>
<dbReference type="EMBL" id="JAODZE010000008">
    <property type="protein sequence ID" value="MDH0146581.1"/>
    <property type="molecule type" value="Genomic_DNA"/>
</dbReference>
<dbReference type="Gene3D" id="3.30.70.100">
    <property type="match status" value="1"/>
</dbReference>
<evidence type="ECO:0000313" key="4">
    <source>
        <dbReference type="EMBL" id="MDH0146581.1"/>
    </source>
</evidence>
<dbReference type="GO" id="GO:0046872">
    <property type="term" value="F:metal ion binding"/>
    <property type="evidence" value="ECO:0007669"/>
    <property type="project" value="UniProtKB-KW"/>
</dbReference>
<reference evidence="7 9" key="2">
    <citation type="submission" date="2018-01" db="EMBL/GenBank/DDBJ databases">
        <title>Denitrification phenotypes of diverse strains of Pseudomonas stutzeri.</title>
        <authorList>
            <person name="Milligan D.A."/>
            <person name="Bergaust L."/>
            <person name="Bakken L.R."/>
            <person name="Frostegard A."/>
        </authorList>
    </citation>
    <scope>NUCLEOTIDE SEQUENCE [LARGE SCALE GENOMIC DNA]</scope>
    <source>
        <strain evidence="7 9">24a75</strain>
    </source>
</reference>
<evidence type="ECO:0000313" key="3">
    <source>
        <dbReference type="EMBL" id="AHY42727.1"/>
    </source>
</evidence>
<dbReference type="EMBL" id="JAOCDG010000045">
    <property type="protein sequence ID" value="MDH0690189.1"/>
    <property type="molecule type" value="Genomic_DNA"/>
</dbReference>
<evidence type="ECO:0000313" key="6">
    <source>
        <dbReference type="EMBL" id="MDH1238842.1"/>
    </source>
</evidence>
<name>A0A023WR86_STUST</name>
<evidence type="ECO:0000313" key="5">
    <source>
        <dbReference type="EMBL" id="MDH0690189.1"/>
    </source>
</evidence>
<proteinExistence type="predicted"/>
<dbReference type="AlphaFoldDB" id="A0A023WR86"/>
<dbReference type="Proteomes" id="UP001161139">
    <property type="component" value="Unassembled WGS sequence"/>
</dbReference>
<keyword evidence="1" id="KW-0479">Metal-binding</keyword>
<dbReference type="Proteomes" id="UP001158076">
    <property type="component" value="Unassembled WGS sequence"/>
</dbReference>
<dbReference type="RefSeq" id="WP_003292143.1">
    <property type="nucleotide sequence ID" value="NZ_BSTP01000021.1"/>
</dbReference>
<dbReference type="InterPro" id="IPR006121">
    <property type="entry name" value="HMA_dom"/>
</dbReference>
<evidence type="ECO:0000313" key="7">
    <source>
        <dbReference type="EMBL" id="PNG07046.1"/>
    </source>
</evidence>
<dbReference type="EMBL" id="JAOCAE010000032">
    <property type="protein sequence ID" value="MDH1238842.1"/>
    <property type="molecule type" value="Genomic_DNA"/>
</dbReference>
<dbReference type="Proteomes" id="UP000025238">
    <property type="component" value="Chromosome"/>
</dbReference>
<dbReference type="InterPro" id="IPR017969">
    <property type="entry name" value="Heavy-metal-associated_CS"/>
</dbReference>
<evidence type="ECO:0000259" key="2">
    <source>
        <dbReference type="PROSITE" id="PS50846"/>
    </source>
</evidence>
<dbReference type="OrthoDB" id="9814359at2"/>
<reference evidence="3 8" key="1">
    <citation type="submission" date="2014-03" db="EMBL/GenBank/DDBJ databases">
        <title>Complete genome sequence of Pseudomonas stutzeri 19SMN4.</title>
        <authorList>
            <person name="Brunet-Galmes I."/>
            <person name="Nogales B."/>
            <person name="Busquets A."/>
            <person name="Pena A."/>
            <person name="Gomila M."/>
            <person name="Garcia-Valdes E."/>
            <person name="Lalucat J."/>
            <person name="Bennasar A."/>
            <person name="Bosch R."/>
        </authorList>
    </citation>
    <scope>NUCLEOTIDE SEQUENCE [LARGE SCALE GENOMIC DNA]</scope>
    <source>
        <strain evidence="3 8">19SMN4</strain>
    </source>
</reference>
<dbReference type="GeneID" id="75211835"/>
<sequence length="90" mass="9019">MSTIELNVEGMSCGSCVKHVTEALNTVEGVTKVDVDLQAARVRVSGQSDSQVLIASLTDAGYPAQLASPAAGTNNMKKTGCGGSGGCGCN</sequence>
<dbReference type="PROSITE" id="PS50846">
    <property type="entry name" value="HMA_2"/>
    <property type="match status" value="1"/>
</dbReference>
<dbReference type="SUPFAM" id="SSF55008">
    <property type="entry name" value="HMA, heavy metal-associated domain"/>
    <property type="match status" value="1"/>
</dbReference>